<organism evidence="3 4">
    <name type="scientific">Edaphobacter aggregans</name>
    <dbReference type="NCBI Taxonomy" id="570835"/>
    <lineage>
        <taxon>Bacteria</taxon>
        <taxon>Pseudomonadati</taxon>
        <taxon>Acidobacteriota</taxon>
        <taxon>Terriglobia</taxon>
        <taxon>Terriglobales</taxon>
        <taxon>Acidobacteriaceae</taxon>
        <taxon>Edaphobacter</taxon>
    </lineage>
</organism>
<evidence type="ECO:0000256" key="2">
    <source>
        <dbReference type="SAM" id="MobiDB-lite"/>
    </source>
</evidence>
<dbReference type="Pfam" id="PF04519">
    <property type="entry name" value="Bactofilin"/>
    <property type="match status" value="1"/>
</dbReference>
<feature type="compositionally biased region" description="Polar residues" evidence="2">
    <location>
        <begin position="111"/>
        <end position="126"/>
    </location>
</feature>
<dbReference type="RefSeq" id="WP_125484116.1">
    <property type="nucleotide sequence ID" value="NZ_RSDW01000001.1"/>
</dbReference>
<dbReference type="OrthoDB" id="129332at2"/>
<evidence type="ECO:0000313" key="4">
    <source>
        <dbReference type="Proteomes" id="UP000269669"/>
    </source>
</evidence>
<accession>A0A3R9NV81</accession>
<dbReference type="PANTHER" id="PTHR35024">
    <property type="entry name" value="HYPOTHETICAL CYTOSOLIC PROTEIN"/>
    <property type="match status" value="1"/>
</dbReference>
<dbReference type="InterPro" id="IPR007607">
    <property type="entry name" value="BacA/B"/>
</dbReference>
<evidence type="ECO:0000313" key="3">
    <source>
        <dbReference type="EMBL" id="RSL15368.1"/>
    </source>
</evidence>
<feature type="region of interest" description="Disordered" evidence="2">
    <location>
        <begin position="107"/>
        <end position="132"/>
    </location>
</feature>
<dbReference type="PANTHER" id="PTHR35024:SF4">
    <property type="entry name" value="POLYMER-FORMING CYTOSKELETAL PROTEIN"/>
    <property type="match status" value="1"/>
</dbReference>
<dbReference type="EMBL" id="RSDW01000001">
    <property type="protein sequence ID" value="RSL15368.1"/>
    <property type="molecule type" value="Genomic_DNA"/>
</dbReference>
<comment type="similarity">
    <text evidence="1">Belongs to the bactofilin family.</text>
</comment>
<keyword evidence="4" id="KW-1185">Reference proteome</keyword>
<dbReference type="Proteomes" id="UP000269669">
    <property type="component" value="Unassembled WGS sequence"/>
</dbReference>
<dbReference type="AlphaFoldDB" id="A0A3R9NV81"/>
<reference evidence="3 4" key="1">
    <citation type="submission" date="2018-12" db="EMBL/GenBank/DDBJ databases">
        <title>Sequencing of bacterial isolates from soil warming experiment in Harvard Forest, Massachusetts, USA.</title>
        <authorList>
            <person name="Deangelis K."/>
        </authorList>
    </citation>
    <scope>NUCLEOTIDE SEQUENCE [LARGE SCALE GENOMIC DNA]</scope>
    <source>
        <strain evidence="3 4">EB153</strain>
    </source>
</reference>
<gene>
    <name evidence="3" type="ORF">EDE15_0854</name>
</gene>
<protein>
    <submittedName>
        <fullName evidence="3">Polymer-forming protein</fullName>
    </submittedName>
</protein>
<name>A0A3R9NV81_9BACT</name>
<comment type="caution">
    <text evidence="3">The sequence shown here is derived from an EMBL/GenBank/DDBJ whole genome shotgun (WGS) entry which is preliminary data.</text>
</comment>
<proteinExistence type="inferred from homology"/>
<sequence>MNPAEGATAIGKSVTIRGELTGKEDLYMDGDIEGTITLPESRLTIGPNARILADISARDVIILGKVNGNVHATGRVELRQTAAVSGDIFAGRLSIEESATVKGRVELQGAEGQSSSHAPADTQQTLVLEPKA</sequence>
<evidence type="ECO:0000256" key="1">
    <source>
        <dbReference type="ARBA" id="ARBA00044755"/>
    </source>
</evidence>